<evidence type="ECO:0000313" key="5">
    <source>
        <dbReference type="Proteomes" id="UP000187338"/>
    </source>
</evidence>
<dbReference type="GO" id="GO:0004022">
    <property type="term" value="F:alcohol dehydrogenase (NAD+) activity"/>
    <property type="evidence" value="ECO:0007669"/>
    <property type="project" value="TreeGrafter"/>
</dbReference>
<proteinExistence type="predicted"/>
<feature type="domain" description="Alcohol dehydrogenase iron-type/glycerol dehydrogenase GldA" evidence="2">
    <location>
        <begin position="38"/>
        <end position="202"/>
    </location>
</feature>
<gene>
    <name evidence="4" type="ORF">ciss_04560</name>
</gene>
<dbReference type="SUPFAM" id="SSF56796">
    <property type="entry name" value="Dehydroquinate synthase-like"/>
    <property type="match status" value="1"/>
</dbReference>
<protein>
    <submittedName>
        <fullName evidence="4">Uncharacterized protein</fullName>
    </submittedName>
</protein>
<dbReference type="GO" id="GO:0046872">
    <property type="term" value="F:metal ion binding"/>
    <property type="evidence" value="ECO:0007669"/>
    <property type="project" value="InterPro"/>
</dbReference>
<keyword evidence="1" id="KW-0560">Oxidoreductase</keyword>
<dbReference type="CDD" id="cd14862">
    <property type="entry name" value="Fe-ADH-like"/>
    <property type="match status" value="1"/>
</dbReference>
<evidence type="ECO:0000256" key="1">
    <source>
        <dbReference type="ARBA" id="ARBA00023002"/>
    </source>
</evidence>
<comment type="caution">
    <text evidence="4">The sequence shown here is derived from an EMBL/GenBank/DDBJ whole genome shotgun (WGS) entry which is preliminary data.</text>
</comment>
<organism evidence="4 5">
    <name type="scientific">Carboxydothermus islandicus</name>
    <dbReference type="NCBI Taxonomy" id="661089"/>
    <lineage>
        <taxon>Bacteria</taxon>
        <taxon>Bacillati</taxon>
        <taxon>Bacillota</taxon>
        <taxon>Clostridia</taxon>
        <taxon>Thermoanaerobacterales</taxon>
        <taxon>Thermoanaerobacteraceae</taxon>
        <taxon>Carboxydothermus</taxon>
    </lineage>
</organism>
<reference evidence="5" key="1">
    <citation type="submission" date="2016-12" db="EMBL/GenBank/DDBJ databases">
        <title>Draft Genome Sequences od Carboxydothermus pertinax and islandicus, Hydrogenogenic Carboxydotrophic Bacteria.</title>
        <authorList>
            <person name="Fukuyama Y."/>
            <person name="Ohmae K."/>
            <person name="Yoneda Y."/>
            <person name="Yoshida T."/>
            <person name="Sako Y."/>
        </authorList>
    </citation>
    <scope>NUCLEOTIDE SEQUENCE [LARGE SCALE GENOMIC DNA]</scope>
    <source>
        <strain evidence="5">SET</strain>
    </source>
</reference>
<dbReference type="STRING" id="661089.ciss_04560"/>
<evidence type="ECO:0000259" key="3">
    <source>
        <dbReference type="Pfam" id="PF25137"/>
    </source>
</evidence>
<keyword evidence="5" id="KW-1185">Reference proteome</keyword>
<dbReference type="InterPro" id="IPR056798">
    <property type="entry name" value="ADH_Fe_C"/>
</dbReference>
<dbReference type="Gene3D" id="3.40.50.1970">
    <property type="match status" value="1"/>
</dbReference>
<accession>A0A1L8D063</accession>
<dbReference type="InterPro" id="IPR001670">
    <property type="entry name" value="ADH_Fe/GldA"/>
</dbReference>
<dbReference type="PANTHER" id="PTHR11496">
    <property type="entry name" value="ALCOHOL DEHYDROGENASE"/>
    <property type="match status" value="1"/>
</dbReference>
<dbReference type="Gene3D" id="1.20.1090.10">
    <property type="entry name" value="Dehydroquinate synthase-like - alpha domain"/>
    <property type="match status" value="1"/>
</dbReference>
<dbReference type="PANTHER" id="PTHR11496:SF83">
    <property type="entry name" value="HYDROXYACID-OXOACID TRANSHYDROGENASE, MITOCHONDRIAL"/>
    <property type="match status" value="1"/>
</dbReference>
<dbReference type="Proteomes" id="UP000187338">
    <property type="component" value="Unassembled WGS sequence"/>
</dbReference>
<evidence type="ECO:0000313" key="4">
    <source>
        <dbReference type="EMBL" id="GAV24523.1"/>
    </source>
</evidence>
<dbReference type="FunFam" id="3.40.50.1970:FF:000003">
    <property type="entry name" value="Alcohol dehydrogenase, iron-containing"/>
    <property type="match status" value="1"/>
</dbReference>
<dbReference type="OrthoDB" id="9804734at2"/>
<dbReference type="Pfam" id="PF00465">
    <property type="entry name" value="Fe-ADH"/>
    <property type="match status" value="1"/>
</dbReference>
<feature type="domain" description="Fe-containing alcohol dehydrogenase-like C-terminal" evidence="3">
    <location>
        <begin position="214"/>
        <end position="404"/>
    </location>
</feature>
<dbReference type="AlphaFoldDB" id="A0A1L8D063"/>
<dbReference type="EMBL" id="BDJL01000008">
    <property type="protein sequence ID" value="GAV24523.1"/>
    <property type="molecule type" value="Genomic_DNA"/>
</dbReference>
<sequence>MEARGKYGFEDPALRLLFTLAGTTGVRGLQSVVIAPRLFIGIQALNTLAGMGKAIARNNRVLIITDKIIRPSAEKVKEALEQVGYYVEMWDEVQPEPPVENILKGVETVKNNDASILIAVGGGSVIDATKVLWLLYERPDVDFRKISPIEPLGLRKKAIFVAIPTTAGTGSEATSAAVITEGGHKMSLTHPEFVPDIAILDPRFTVSLPPNLTLWTGVDALAHAVGAYLSGGWANEYTDAFALQALKLIFKFLPRAVADGKDLEARQKMLIAANLAGLAFSNSAPGIDHALGHTLGKKFGLHHGLCVGAFLPYVFEFYSKRLSKTEELAQALNYKNSEEFLDGLIEFYQKLGFVYKFSDYPQVTVDAFNAALPELVSWALIDPVTIVSPIPVTPKDYEEIFVAAFNGILKEGVK</sequence>
<name>A0A1L8D063_9THEO</name>
<dbReference type="InterPro" id="IPR039697">
    <property type="entry name" value="Alcohol_dehydrogenase_Fe"/>
</dbReference>
<evidence type="ECO:0000259" key="2">
    <source>
        <dbReference type="Pfam" id="PF00465"/>
    </source>
</evidence>
<dbReference type="RefSeq" id="WP_075864725.1">
    <property type="nucleotide sequence ID" value="NZ_BDJL01000008.1"/>
</dbReference>
<dbReference type="Pfam" id="PF25137">
    <property type="entry name" value="ADH_Fe_C"/>
    <property type="match status" value="1"/>
</dbReference>